<dbReference type="InterPro" id="IPR036388">
    <property type="entry name" value="WH-like_DNA-bd_sf"/>
</dbReference>
<dbReference type="RefSeq" id="WP_092871787.1">
    <property type="nucleotide sequence ID" value="NZ_FOJY01000007.1"/>
</dbReference>
<dbReference type="InterPro" id="IPR051797">
    <property type="entry name" value="TrmB-like"/>
</dbReference>
<dbReference type="STRING" id="1120918.SAMN05216249_10788"/>
<dbReference type="InterPro" id="IPR036390">
    <property type="entry name" value="WH_DNA-bd_sf"/>
</dbReference>
<dbReference type="OrthoDB" id="1493540at2"/>
<dbReference type="Proteomes" id="UP000198838">
    <property type="component" value="Unassembled WGS sequence"/>
</dbReference>
<feature type="domain" description="Transcription regulator TrmB N-terminal" evidence="1">
    <location>
        <begin position="10"/>
        <end position="76"/>
    </location>
</feature>
<dbReference type="InterPro" id="IPR002831">
    <property type="entry name" value="Tscrpt_reg_TrmB_N"/>
</dbReference>
<evidence type="ECO:0000313" key="3">
    <source>
        <dbReference type="EMBL" id="SFB03363.1"/>
    </source>
</evidence>
<reference evidence="3 4" key="1">
    <citation type="submission" date="2016-10" db="EMBL/GenBank/DDBJ databases">
        <authorList>
            <person name="de Groot N.N."/>
        </authorList>
    </citation>
    <scope>NUCLEOTIDE SEQUENCE [LARGE SCALE GENOMIC DNA]</scope>
    <source>
        <strain evidence="3 4">DSM 5522</strain>
    </source>
</reference>
<evidence type="ECO:0000259" key="1">
    <source>
        <dbReference type="Pfam" id="PF01978"/>
    </source>
</evidence>
<dbReference type="PANTHER" id="PTHR34293:SF1">
    <property type="entry name" value="HTH-TYPE TRANSCRIPTIONAL REGULATOR TRMBL2"/>
    <property type="match status" value="1"/>
</dbReference>
<dbReference type="Gene3D" id="1.10.10.10">
    <property type="entry name" value="Winged helix-like DNA-binding domain superfamily/Winged helix DNA-binding domain"/>
    <property type="match status" value="1"/>
</dbReference>
<accession>A0A1I0XTR1</accession>
<organism evidence="3 4">
    <name type="scientific">Acetitomaculum ruminis DSM 5522</name>
    <dbReference type="NCBI Taxonomy" id="1120918"/>
    <lineage>
        <taxon>Bacteria</taxon>
        <taxon>Bacillati</taxon>
        <taxon>Bacillota</taxon>
        <taxon>Clostridia</taxon>
        <taxon>Lachnospirales</taxon>
        <taxon>Lachnospiraceae</taxon>
        <taxon>Acetitomaculum</taxon>
    </lineage>
</organism>
<gene>
    <name evidence="3" type="ORF">SAMN05216249_10788</name>
</gene>
<protein>
    <submittedName>
        <fullName evidence="3">Sugar-specific transcriptional regulator TrmB</fullName>
    </submittedName>
</protein>
<evidence type="ECO:0000259" key="2">
    <source>
        <dbReference type="Pfam" id="PF11495"/>
    </source>
</evidence>
<feature type="domain" description="Transcription regulator TrmB C-terminal" evidence="2">
    <location>
        <begin position="110"/>
        <end position="217"/>
    </location>
</feature>
<evidence type="ECO:0000313" key="4">
    <source>
        <dbReference type="Proteomes" id="UP000198838"/>
    </source>
</evidence>
<dbReference type="CDD" id="cd09124">
    <property type="entry name" value="PLDc_like_TrmB_middle"/>
    <property type="match status" value="1"/>
</dbReference>
<dbReference type="Pfam" id="PF01978">
    <property type="entry name" value="TrmB"/>
    <property type="match status" value="1"/>
</dbReference>
<dbReference type="InterPro" id="IPR021586">
    <property type="entry name" value="Tscrpt_reg_TrmB_C"/>
</dbReference>
<keyword evidence="4" id="KW-1185">Reference proteome</keyword>
<dbReference type="SUPFAM" id="SSF46785">
    <property type="entry name" value="Winged helix' DNA-binding domain"/>
    <property type="match status" value="1"/>
</dbReference>
<dbReference type="EMBL" id="FOJY01000007">
    <property type="protein sequence ID" value="SFB03363.1"/>
    <property type="molecule type" value="Genomic_DNA"/>
</dbReference>
<name>A0A1I0XTR1_9FIRM</name>
<dbReference type="PANTHER" id="PTHR34293">
    <property type="entry name" value="HTH-TYPE TRANSCRIPTIONAL REGULATOR TRMBL2"/>
    <property type="match status" value="1"/>
</dbReference>
<dbReference type="AlphaFoldDB" id="A0A1I0XTR1"/>
<sequence>MNTEILISKLTAFSLTRQEAAIYITLCKNDCLTGYEVAKQTGISRSNAYSSLKSLVDKGAAFIIEGDSKKYTIVPIDEFCNNKIRNLYEDRDFLINNLPKKRSFEEGYVTINGDENIKNKIHTMMEQTKLRLYISMNSDLLDCFRDDLIKAVKRNIKISILSEKDFDIEGVITYITNDKKNQIGVITDSKRVITGDYGFGKESSALYSEHKNFVTLFKDYMANEIKLVKKDY</sequence>
<proteinExistence type="predicted"/>
<dbReference type="Pfam" id="PF11495">
    <property type="entry name" value="Regulator_TrmB"/>
    <property type="match status" value="1"/>
</dbReference>